<feature type="transmembrane region" description="Helical" evidence="1">
    <location>
        <begin position="126"/>
        <end position="144"/>
    </location>
</feature>
<evidence type="ECO:0000313" key="4">
    <source>
        <dbReference type="Proteomes" id="UP000052052"/>
    </source>
</evidence>
<feature type="transmembrane region" description="Helical" evidence="1">
    <location>
        <begin position="233"/>
        <end position="250"/>
    </location>
</feature>
<keyword evidence="1" id="KW-0472">Membrane</keyword>
<dbReference type="PATRIC" id="fig|344882.3.peg.1810"/>
<dbReference type="Pfam" id="PF07786">
    <property type="entry name" value="HGSNAT_cat"/>
    <property type="match status" value="1"/>
</dbReference>
<proteinExistence type="predicted"/>
<dbReference type="RefSeq" id="WP_057660638.1">
    <property type="nucleotide sequence ID" value="NZ_LDJL01000020.1"/>
</dbReference>
<reference evidence="3 4" key="1">
    <citation type="submission" date="2015-05" db="EMBL/GenBank/DDBJ databases">
        <title>Genome sequencing and analysis of members of genus Stenotrophomonas.</title>
        <authorList>
            <person name="Patil P.P."/>
            <person name="Midha S."/>
            <person name="Patil P.B."/>
        </authorList>
    </citation>
    <scope>NUCLEOTIDE SEQUENCE [LARGE SCALE GENOMIC DNA]</scope>
    <source>
        <strain evidence="3 4">DSM 21858</strain>
    </source>
</reference>
<feature type="transmembrane region" description="Helical" evidence="1">
    <location>
        <begin position="293"/>
        <end position="316"/>
    </location>
</feature>
<dbReference type="STRING" id="344882.ABB29_15385"/>
<dbReference type="Proteomes" id="UP000052052">
    <property type="component" value="Unassembled WGS sequence"/>
</dbReference>
<protein>
    <submittedName>
        <fullName evidence="3">Membrane protein</fullName>
    </submittedName>
</protein>
<dbReference type="EMBL" id="LDJL01000020">
    <property type="protein sequence ID" value="KRG67625.1"/>
    <property type="molecule type" value="Genomic_DNA"/>
</dbReference>
<accession>A0A0R0CD38</accession>
<feature type="transmembrane region" description="Helical" evidence="1">
    <location>
        <begin position="262"/>
        <end position="281"/>
    </location>
</feature>
<keyword evidence="1" id="KW-0812">Transmembrane</keyword>
<gene>
    <name evidence="3" type="ORF">ABB29_15385</name>
</gene>
<dbReference type="InterPro" id="IPR012429">
    <property type="entry name" value="HGSNAT_cat"/>
</dbReference>
<organism evidence="3 4">
    <name type="scientific">Pseudoxanthomonas dokdonensis</name>
    <dbReference type="NCBI Taxonomy" id="344882"/>
    <lineage>
        <taxon>Bacteria</taxon>
        <taxon>Pseudomonadati</taxon>
        <taxon>Pseudomonadota</taxon>
        <taxon>Gammaproteobacteria</taxon>
        <taxon>Lysobacterales</taxon>
        <taxon>Lysobacteraceae</taxon>
        <taxon>Pseudoxanthomonas</taxon>
    </lineage>
</organism>
<keyword evidence="1" id="KW-1133">Transmembrane helix</keyword>
<name>A0A0R0CD38_9GAMM</name>
<feature type="transmembrane region" description="Helical" evidence="1">
    <location>
        <begin position="60"/>
        <end position="77"/>
    </location>
</feature>
<dbReference type="PANTHER" id="PTHR31061">
    <property type="entry name" value="LD22376P"/>
    <property type="match status" value="1"/>
</dbReference>
<sequence length="365" mass="40061">MSAANADIGKLTRPPRFASVDALRGITVAAMLLVNNPGDWDHVYAPLLHSQWNGCTPTDLVFPFFLFIVGVSIALGITPRVEAGADRSALAGAVCWRAAKIILIGLTLHALAYWWLDREWFRPWGVLQRIGICFAVAGLLTIHVPRRWQWLLTAVLLIGYWALLAGNGGYLPWTNLASRLDTTLLGPLLYQYDPATGLGHDPEGLLSTLPAIASVLLGMRAGDWLRAGRTRALWLFAGALLLAGVAATPVMPFNKNLWTSSYALWTAGWACVALAAAHVLIDVRGWPALGRRFGVNAIAAYAGSSLMVIALAALGWWQPIYQNLFVQPMAAADPRLPSLCMALVFVAVWWLLVWWMDARRWYLKV</sequence>
<evidence type="ECO:0000313" key="3">
    <source>
        <dbReference type="EMBL" id="KRG67625.1"/>
    </source>
</evidence>
<feature type="transmembrane region" description="Helical" evidence="1">
    <location>
        <begin position="89"/>
        <end position="114"/>
    </location>
</feature>
<dbReference type="PANTHER" id="PTHR31061:SF24">
    <property type="entry name" value="LD22376P"/>
    <property type="match status" value="1"/>
</dbReference>
<evidence type="ECO:0000259" key="2">
    <source>
        <dbReference type="Pfam" id="PF07786"/>
    </source>
</evidence>
<feature type="transmembrane region" description="Helical" evidence="1">
    <location>
        <begin position="151"/>
        <end position="171"/>
    </location>
</feature>
<dbReference type="OrthoDB" id="9788724at2"/>
<feature type="domain" description="Heparan-alpha-glucosaminide N-acetyltransferase catalytic" evidence="2">
    <location>
        <begin position="16"/>
        <end position="228"/>
    </location>
</feature>
<feature type="transmembrane region" description="Helical" evidence="1">
    <location>
        <begin position="336"/>
        <end position="356"/>
    </location>
</feature>
<comment type="caution">
    <text evidence="3">The sequence shown here is derived from an EMBL/GenBank/DDBJ whole genome shotgun (WGS) entry which is preliminary data.</text>
</comment>
<evidence type="ECO:0000256" key="1">
    <source>
        <dbReference type="SAM" id="Phobius"/>
    </source>
</evidence>
<keyword evidence="4" id="KW-1185">Reference proteome</keyword>
<dbReference type="AlphaFoldDB" id="A0A0R0CD38"/>